<dbReference type="InterPro" id="IPR036259">
    <property type="entry name" value="MFS_trans_sf"/>
</dbReference>
<dbReference type="InterPro" id="IPR020846">
    <property type="entry name" value="MFS_dom"/>
</dbReference>
<dbReference type="GO" id="GO:0016020">
    <property type="term" value="C:membrane"/>
    <property type="evidence" value="ECO:0007669"/>
    <property type="project" value="UniProtKB-SubCell"/>
</dbReference>
<dbReference type="GO" id="GO:0022857">
    <property type="term" value="F:transmembrane transporter activity"/>
    <property type="evidence" value="ECO:0007669"/>
    <property type="project" value="InterPro"/>
</dbReference>
<reference evidence="8 9" key="1">
    <citation type="submission" date="2018-04" db="EMBL/GenBank/DDBJ databases">
        <authorList>
            <person name="Zhang X."/>
            <person name="Yuan J."/>
            <person name="Li F."/>
            <person name="Xiang J."/>
        </authorList>
    </citation>
    <scope>NUCLEOTIDE SEQUENCE [LARGE SCALE GENOMIC DNA]</scope>
    <source>
        <tissue evidence="8">Muscle</tissue>
    </source>
</reference>
<feature type="region of interest" description="Disordered" evidence="5">
    <location>
        <begin position="400"/>
        <end position="433"/>
    </location>
</feature>
<feature type="transmembrane region" description="Helical" evidence="6">
    <location>
        <begin position="273"/>
        <end position="297"/>
    </location>
</feature>
<feature type="transmembrane region" description="Helical" evidence="6">
    <location>
        <begin position="309"/>
        <end position="327"/>
    </location>
</feature>
<feature type="region of interest" description="Disordered" evidence="5">
    <location>
        <begin position="146"/>
        <end position="168"/>
    </location>
</feature>
<dbReference type="SUPFAM" id="SSF103473">
    <property type="entry name" value="MFS general substrate transporter"/>
    <property type="match status" value="1"/>
</dbReference>
<keyword evidence="3 6" id="KW-1133">Transmembrane helix</keyword>
<evidence type="ECO:0000259" key="7">
    <source>
        <dbReference type="PROSITE" id="PS50850"/>
    </source>
</evidence>
<evidence type="ECO:0000256" key="5">
    <source>
        <dbReference type="SAM" id="MobiDB-lite"/>
    </source>
</evidence>
<dbReference type="AlphaFoldDB" id="A0A423U1T1"/>
<dbReference type="Proteomes" id="UP000283509">
    <property type="component" value="Unassembled WGS sequence"/>
</dbReference>
<comment type="caution">
    <text evidence="8">The sequence shown here is derived from an EMBL/GenBank/DDBJ whole genome shotgun (WGS) entry which is preliminary data.</text>
</comment>
<proteinExistence type="predicted"/>
<dbReference type="OrthoDB" id="2544694at2759"/>
<reference evidence="8 9" key="2">
    <citation type="submission" date="2019-01" db="EMBL/GenBank/DDBJ databases">
        <title>The decoding of complex shrimp genome reveals the adaptation for benthos swimmer, frequently molting mechanism and breeding impact on genome.</title>
        <authorList>
            <person name="Sun Y."/>
            <person name="Gao Y."/>
            <person name="Yu Y."/>
        </authorList>
    </citation>
    <scope>NUCLEOTIDE SEQUENCE [LARGE SCALE GENOMIC DNA]</scope>
    <source>
        <tissue evidence="8">Muscle</tissue>
    </source>
</reference>
<dbReference type="EMBL" id="QCYY01000791">
    <property type="protein sequence ID" value="ROT82655.1"/>
    <property type="molecule type" value="Genomic_DNA"/>
</dbReference>
<feature type="transmembrane region" description="Helical" evidence="6">
    <location>
        <begin position="356"/>
        <end position="377"/>
    </location>
</feature>
<dbReference type="Pfam" id="PF00083">
    <property type="entry name" value="Sugar_tr"/>
    <property type="match status" value="1"/>
</dbReference>
<dbReference type="InterPro" id="IPR005828">
    <property type="entry name" value="MFS_sugar_transport-like"/>
</dbReference>
<evidence type="ECO:0000256" key="3">
    <source>
        <dbReference type="ARBA" id="ARBA00022989"/>
    </source>
</evidence>
<dbReference type="PANTHER" id="PTHR24064">
    <property type="entry name" value="SOLUTE CARRIER FAMILY 22 MEMBER"/>
    <property type="match status" value="1"/>
</dbReference>
<accession>A0A423U1T1</accession>
<feature type="transmembrane region" description="Helical" evidence="6">
    <location>
        <begin position="219"/>
        <end position="241"/>
    </location>
</feature>
<feature type="compositionally biased region" description="Basic and acidic residues" evidence="5">
    <location>
        <begin position="146"/>
        <end position="157"/>
    </location>
</feature>
<name>A0A423U1T1_PENVA</name>
<evidence type="ECO:0000256" key="1">
    <source>
        <dbReference type="ARBA" id="ARBA00004141"/>
    </source>
</evidence>
<dbReference type="PROSITE" id="PS50850">
    <property type="entry name" value="MFS"/>
    <property type="match status" value="1"/>
</dbReference>
<feature type="transmembrane region" description="Helical" evidence="6">
    <location>
        <begin position="51"/>
        <end position="73"/>
    </location>
</feature>
<keyword evidence="2 6" id="KW-0812">Transmembrane</keyword>
<protein>
    <submittedName>
        <fullName evidence="8">Organic cation transporter protein</fullName>
    </submittedName>
</protein>
<evidence type="ECO:0000256" key="6">
    <source>
        <dbReference type="SAM" id="Phobius"/>
    </source>
</evidence>
<feature type="transmembrane region" description="Helical" evidence="6">
    <location>
        <begin position="189"/>
        <end position="207"/>
    </location>
</feature>
<feature type="transmembrane region" description="Helical" evidence="6">
    <location>
        <begin position="248"/>
        <end position="267"/>
    </location>
</feature>
<evidence type="ECO:0000313" key="9">
    <source>
        <dbReference type="Proteomes" id="UP000283509"/>
    </source>
</evidence>
<gene>
    <name evidence="8" type="ORF">C7M84_024187</name>
</gene>
<sequence length="433" mass="47730">MTGSLWVFILVSITGSFSPYYQLFLLCRFLMAFTGNIVYQTSYIIARQRAVVGILFSVPFALGVMALPVVAFHVRQWHLLHLAMSVPVIVLIVNTILLPESPRWLVLTGRWSEAEKELQRAARWNGRKPFDSSWLLATLKEMQTEEKIPKEEQHEPDAPPSSSSSFSSRVKGALRSSLVFMRTPMLRRISLVMYFDWLVCTMVYYGISLNSANFSADPFLYMFLAGLMELPSYTLTIPFVVKFGRKAPLVAFFVLCALGTLVLMVLPGGRDTWWFLAVVMASKFCITSAYQVIYLYCSELYPTCLRTRGLGITSMVGRTGAIISPFITDMLVGRSPPGLLLGARGPLNLVAGRVPLAIPSTIFGSLSLVAALLTCLLPETNNRPLPDTIADVEAFSVSHTSNRGQIPRPSAASTGEGEDEEPCISPTSATSSV</sequence>
<feature type="transmembrane region" description="Helical" evidence="6">
    <location>
        <begin position="79"/>
        <end position="98"/>
    </location>
</feature>
<evidence type="ECO:0000313" key="8">
    <source>
        <dbReference type="EMBL" id="ROT82655.1"/>
    </source>
</evidence>
<feature type="domain" description="Major facilitator superfamily (MFS) profile" evidence="7">
    <location>
        <begin position="1"/>
        <end position="382"/>
    </location>
</feature>
<comment type="subcellular location">
    <subcellularLocation>
        <location evidence="1">Membrane</location>
        <topology evidence="1">Multi-pass membrane protein</topology>
    </subcellularLocation>
</comment>
<dbReference type="Gene3D" id="1.20.1250.20">
    <property type="entry name" value="MFS general substrate transporter like domains"/>
    <property type="match status" value="1"/>
</dbReference>
<keyword evidence="4 6" id="KW-0472">Membrane</keyword>
<keyword evidence="9" id="KW-1185">Reference proteome</keyword>
<evidence type="ECO:0000256" key="4">
    <source>
        <dbReference type="ARBA" id="ARBA00023136"/>
    </source>
</evidence>
<organism evidence="8 9">
    <name type="scientific">Penaeus vannamei</name>
    <name type="common">Whiteleg shrimp</name>
    <name type="synonym">Litopenaeus vannamei</name>
    <dbReference type="NCBI Taxonomy" id="6689"/>
    <lineage>
        <taxon>Eukaryota</taxon>
        <taxon>Metazoa</taxon>
        <taxon>Ecdysozoa</taxon>
        <taxon>Arthropoda</taxon>
        <taxon>Crustacea</taxon>
        <taxon>Multicrustacea</taxon>
        <taxon>Malacostraca</taxon>
        <taxon>Eumalacostraca</taxon>
        <taxon>Eucarida</taxon>
        <taxon>Decapoda</taxon>
        <taxon>Dendrobranchiata</taxon>
        <taxon>Penaeoidea</taxon>
        <taxon>Penaeidae</taxon>
        <taxon>Penaeus</taxon>
    </lineage>
</organism>
<evidence type="ECO:0000256" key="2">
    <source>
        <dbReference type="ARBA" id="ARBA00022692"/>
    </source>
</evidence>